<dbReference type="AlphaFoldDB" id="A0A176VB70"/>
<reference evidence="5" key="3">
    <citation type="journal article" date="2020" name="Curr. Biol.">
        <title>Chromatin organization in early land plants reveals an ancestral association between H3K27me3, transposons, and constitutive heterochromatin.</title>
        <authorList>
            <person name="Montgomery S.A."/>
            <person name="Tanizawa Y."/>
            <person name="Galik B."/>
            <person name="Wang N."/>
            <person name="Ito T."/>
            <person name="Mochizuki T."/>
            <person name="Akimcheva S."/>
            <person name="Bowman J.L."/>
            <person name="Cognat V."/>
            <person name="Marechal-Drouard L."/>
            <person name="Ekker H."/>
            <person name="Hong S.F."/>
            <person name="Kohchi T."/>
            <person name="Lin S.S."/>
            <person name="Liu L.D."/>
            <person name="Nakamura Y."/>
            <person name="Valeeva L.R."/>
            <person name="Shakirov E.V."/>
            <person name="Shippen D.E."/>
            <person name="Wei W.L."/>
            <person name="Yagura M."/>
            <person name="Yamaoka S."/>
            <person name="Yamato K.T."/>
            <person name="Liu C."/>
            <person name="Berger F."/>
        </authorList>
    </citation>
    <scope>NUCLEOTIDE SEQUENCE [LARGE SCALE GENOMIC DNA]</scope>
    <source>
        <strain evidence="5">Tak-1</strain>
    </source>
</reference>
<dbReference type="Pfam" id="PF00881">
    <property type="entry name" value="Nitroreductase"/>
    <property type="match status" value="1"/>
</dbReference>
<protein>
    <recommendedName>
        <fullName evidence="1">Nitroreductase domain-containing protein</fullName>
    </recommendedName>
</protein>
<dbReference type="InterPro" id="IPR000415">
    <property type="entry name" value="Nitroreductase-like"/>
</dbReference>
<dbReference type="PANTHER" id="PTHR42741:SF3">
    <property type="entry name" value="NITROREDUCTASE FAMILY PROTEIN"/>
    <property type="match status" value="1"/>
</dbReference>
<reference evidence="2" key="2">
    <citation type="journal article" date="2019" name="Curr. Biol.">
        <title>Chromatin organization in early land plants reveals an ancestral association between H3K27me3, transposons, and constitutive heterochromatin.</title>
        <authorList>
            <person name="Montgomery S.A."/>
            <person name="Tanizawa Y."/>
            <person name="Galik B."/>
            <person name="Wang N."/>
            <person name="Ito T."/>
            <person name="Mochizuki T."/>
            <person name="Akimcheva S."/>
            <person name="Bowman J."/>
            <person name="Cognat V."/>
            <person name="Drouard L."/>
            <person name="Ekker H."/>
            <person name="Houng S."/>
            <person name="Kohchi T."/>
            <person name="Lin S."/>
            <person name="Liu L.D."/>
            <person name="Nakamura Y."/>
            <person name="Valeeva L.R."/>
            <person name="Shakirov E.V."/>
            <person name="Shippen D.E."/>
            <person name="Wei W."/>
            <person name="Yagura M."/>
            <person name="Yamaoka S."/>
            <person name="Yamato K.T."/>
            <person name="Liu C."/>
            <person name="Berger F."/>
        </authorList>
    </citation>
    <scope>NUCLEOTIDE SEQUENCE [LARGE SCALE GENOMIC DNA]</scope>
    <source>
        <strain evidence="2">Tak-1</strain>
    </source>
</reference>
<keyword evidence="4" id="KW-1185">Reference proteome</keyword>
<reference evidence="3 4" key="1">
    <citation type="submission" date="2016-03" db="EMBL/GenBank/DDBJ databases">
        <title>Mechanisms controlling the formation of the plant cell surface in tip-growing cells are functionally conserved among land plants.</title>
        <authorList>
            <person name="Honkanen S."/>
            <person name="Jones V.A."/>
            <person name="Morieri G."/>
            <person name="Champion C."/>
            <person name="Hetherington A.J."/>
            <person name="Kelly S."/>
            <person name="Saint-Marcoux D."/>
            <person name="Proust H."/>
            <person name="Prescott H."/>
            <person name="Dolan L."/>
        </authorList>
    </citation>
    <scope>NUCLEOTIDE SEQUENCE [LARGE SCALE GENOMIC DNA]</scope>
    <source>
        <strain evidence="4">cv. Tak-1 and cv. Tak-2</strain>
        <tissue evidence="3">Whole gametophyte</tissue>
    </source>
</reference>
<proteinExistence type="predicted"/>
<organism evidence="3 4">
    <name type="scientific">Marchantia polymorpha subsp. ruderalis</name>
    <dbReference type="NCBI Taxonomy" id="1480154"/>
    <lineage>
        <taxon>Eukaryota</taxon>
        <taxon>Viridiplantae</taxon>
        <taxon>Streptophyta</taxon>
        <taxon>Embryophyta</taxon>
        <taxon>Marchantiophyta</taxon>
        <taxon>Marchantiopsida</taxon>
        <taxon>Marchantiidae</taxon>
        <taxon>Marchantiales</taxon>
        <taxon>Marchantiaceae</taxon>
        <taxon>Marchantia</taxon>
    </lineage>
</organism>
<dbReference type="EMBL" id="AP019870">
    <property type="protein sequence ID" value="BBN12054.1"/>
    <property type="molecule type" value="Genomic_DNA"/>
</dbReference>
<dbReference type="GO" id="GO:0016491">
    <property type="term" value="F:oxidoreductase activity"/>
    <property type="evidence" value="ECO:0007669"/>
    <property type="project" value="InterPro"/>
</dbReference>
<dbReference type="PANTHER" id="PTHR42741">
    <property type="entry name" value="NITROREDUCTASE FAMILY PROTEIN"/>
    <property type="match status" value="1"/>
</dbReference>
<evidence type="ECO:0000313" key="2">
    <source>
        <dbReference type="EMBL" id="BBN12054.1"/>
    </source>
</evidence>
<dbReference type="InterPro" id="IPR029479">
    <property type="entry name" value="Nitroreductase"/>
</dbReference>
<sequence length="637" mass="70021">MGSICKAWRVPGHGSLFRCRKASTALNHYGRRGSVRLMASTPTPTSTPSPAIAADLPVAHEEAVEILLSYHQETKHSFHKYARGPSGLDWANQPNPFRRYVGAPVIHLEHFAEDIGTLPYPEVGSGQVEPQTLTKSALSQLLYDSLALSAWKSIGKSSWSLRVNPSSGNLHPTEGYVISGPILGVSECPFVAHYAPKEHALEIRAEFSLDLWESLVKGLPEGSILVGLTSIYWREAWKYGERAFRYCNHDVGHAIGAVTVAAAHLGWNAQLLDGYGTSELNHLMGLASTSSAPSRTGSASSSQSNKGVFPGLERESADCVLALFPWSRGPENETLQLPVLDPDVLVSKFSQLQFLGQANSLSKEHLRWDTIYTASLASHKPSSRTSVPAHGYGCRSVPDTLKNSSVYEDYTVRQVVRRRRSAVDMDGKFGMQRDNFYQLLLKATVGTPGMFPYGVLTWAPEVHCAIFVHRIVDLPQGVYFLVRNEAHETGLKEACRKNFHWEKPEGCPPGLPLYRLLTGDARVLAARLSCNQEIAGNSFFSLGMIARFQPVLRESGPWMYPRLFWEAGVLGQVLYLEATALGVAATGIGCYFDDAVHELLGLEDKEFQSLYHFTIGVPINDGRIMNLPAYPGPAQDA</sequence>
<feature type="domain" description="Nitroreductase" evidence="1">
    <location>
        <begin position="545"/>
        <end position="616"/>
    </location>
</feature>
<dbReference type="SUPFAM" id="SSF55469">
    <property type="entry name" value="FMN-dependent nitroreductase-like"/>
    <property type="match status" value="2"/>
</dbReference>
<dbReference type="CDD" id="cd02142">
    <property type="entry name" value="McbC_SagB-like_oxidoreductase"/>
    <property type="match status" value="2"/>
</dbReference>
<evidence type="ECO:0000313" key="5">
    <source>
        <dbReference type="Proteomes" id="UP001162541"/>
    </source>
</evidence>
<accession>A0A176VB70</accession>
<dbReference type="Proteomes" id="UP000077202">
    <property type="component" value="Unassembled WGS sequence"/>
</dbReference>
<dbReference type="Proteomes" id="UP001162541">
    <property type="component" value="Chromosome 5"/>
</dbReference>
<dbReference type="Gene3D" id="3.40.109.10">
    <property type="entry name" value="NADH Oxidase"/>
    <property type="match status" value="2"/>
</dbReference>
<evidence type="ECO:0000313" key="4">
    <source>
        <dbReference type="Proteomes" id="UP000077202"/>
    </source>
</evidence>
<name>A0A176VB70_MARPO</name>
<gene>
    <name evidence="3" type="ORF">AXG93_406s1050</name>
    <name evidence="2" type="ORF">Mp_5g16970</name>
</gene>
<dbReference type="EMBL" id="LVLJ01004128">
    <property type="protein sequence ID" value="OAE18139.1"/>
    <property type="molecule type" value="Genomic_DNA"/>
</dbReference>
<evidence type="ECO:0000313" key="3">
    <source>
        <dbReference type="EMBL" id="OAE18139.1"/>
    </source>
</evidence>
<evidence type="ECO:0000259" key="1">
    <source>
        <dbReference type="Pfam" id="PF00881"/>
    </source>
</evidence>